<reference evidence="1" key="1">
    <citation type="journal article" date="2018" name="Aquaculture">
        <title>Complete genome sequence of a white spot syndrome virus associated with a disease incursion in Australia.</title>
        <authorList>
            <person name="Oakey J."/>
            <person name="Smith C.S."/>
        </authorList>
    </citation>
    <scope>NUCLEOTIDE SEQUENCE [LARGE SCALE GENOMIC DNA]</scope>
    <source>
        <strain evidence="1">WSSV-AU</strain>
    </source>
</reference>
<accession>A0A2D3I6Q1</accession>
<dbReference type="Proteomes" id="UP000267516">
    <property type="component" value="Segment"/>
</dbReference>
<sequence>MRGCHYSARSSLSRITNRRCGSNDRTLFSLKEDPRPDYPSILHIQSLHMSYSYHPQSLQISAYSFGK</sequence>
<proteinExistence type="predicted"/>
<protein>
    <submittedName>
        <fullName evidence="1">ORF1086</fullName>
    </submittedName>
</protein>
<dbReference type="EMBL" id="MF768985">
    <property type="protein sequence ID" value="ATU84059.1"/>
    <property type="molecule type" value="Genomic_DNA"/>
</dbReference>
<name>A0A2D3I6Q1_9VIRU</name>
<organism evidence="1">
    <name type="scientific">White spot syndrome virus</name>
    <dbReference type="NCBI Taxonomy" id="342409"/>
    <lineage>
        <taxon>Viruses</taxon>
        <taxon>Viruses incertae sedis</taxon>
        <taxon>Naldaviricetes</taxon>
        <taxon>Nimaviridae</taxon>
        <taxon>Whispovirus</taxon>
    </lineage>
</organism>
<evidence type="ECO:0000313" key="1">
    <source>
        <dbReference type="EMBL" id="ATU84059.1"/>
    </source>
</evidence>